<evidence type="ECO:0000313" key="1">
    <source>
        <dbReference type="EMBL" id="VFJ47138.1"/>
    </source>
</evidence>
<dbReference type="EMBL" id="CAADFL010000047">
    <property type="protein sequence ID" value="VFK07661.1"/>
    <property type="molecule type" value="Genomic_DNA"/>
</dbReference>
<evidence type="ECO:0000313" key="2">
    <source>
        <dbReference type="EMBL" id="VFJ47648.1"/>
    </source>
</evidence>
<dbReference type="EMBL" id="CAADFA010000048">
    <property type="protein sequence ID" value="VFJ47648.1"/>
    <property type="molecule type" value="Genomic_DNA"/>
</dbReference>
<protein>
    <submittedName>
        <fullName evidence="3">Uncharacterized protein</fullName>
    </submittedName>
</protein>
<proteinExistence type="predicted"/>
<evidence type="ECO:0000313" key="3">
    <source>
        <dbReference type="EMBL" id="VFK07661.1"/>
    </source>
</evidence>
<dbReference type="AlphaFoldDB" id="A0A450VSA5"/>
<dbReference type="EMBL" id="CAADEZ010000044">
    <property type="protein sequence ID" value="VFJ47138.1"/>
    <property type="molecule type" value="Genomic_DNA"/>
</dbReference>
<sequence length="440" mass="50452">MQFSKLFNAFRIEFEKEDADWALCVIDDKSDSVEHMVVGYSVRNHHFKGLEENCMDSEAVYEYWDKNSTSSTETFERSLLLIPSIVQDIPEIGAVTFCSFPDTPDEMKQLIEFAATGSAYRKQVAYLIDVADFSQSNEANQIRFPEMWRKLNDLNHPGYARAIFTRGGWNLPEYVNVIQVSKDTTRDMENLSQEIKKWLSSVMGKPSNDAYQQVTKGDAPDCCHNPSNLPEAQLEKCKAVLAELMRYDSFGAWKWIREAFRKDLTSLDTQRRWLCAKALQTTPLSSDDVPLTAIIGICEGARYLDEKVKFTVESPIAEIPEGKPNERIKSIDKPGVLGRIQLPEGCSYEGFIAALRDWLLHSEQFEQENSIRMVRIVKTDREAMIEMEYNEPLPDVLFINTASRKEDLHRTQRAWRDLVVCAASMDHSGPRISLKFRLQT</sequence>
<name>A0A450VSA5_9GAMM</name>
<organism evidence="3">
    <name type="scientific">Candidatus Kentrum sp. FM</name>
    <dbReference type="NCBI Taxonomy" id="2126340"/>
    <lineage>
        <taxon>Bacteria</taxon>
        <taxon>Pseudomonadati</taxon>
        <taxon>Pseudomonadota</taxon>
        <taxon>Gammaproteobacteria</taxon>
        <taxon>Candidatus Kentrum</taxon>
    </lineage>
</organism>
<gene>
    <name evidence="1" type="ORF">BECKFM1743A_GA0114220_1004413</name>
    <name evidence="3" type="ORF">BECKFM1743B_GA0114221_1004712</name>
    <name evidence="2" type="ORF">BECKFM1743C_GA0114222_1004812</name>
</gene>
<reference evidence="3" key="1">
    <citation type="submission" date="2019-02" db="EMBL/GenBank/DDBJ databases">
        <authorList>
            <person name="Gruber-Vodicka R. H."/>
            <person name="Seah K. B. B."/>
        </authorList>
    </citation>
    <scope>NUCLEOTIDE SEQUENCE</scope>
    <source>
        <strain evidence="1">BECK_BZ163</strain>
        <strain evidence="3">BECK_BZ164</strain>
        <strain evidence="2">BECK_BZ165</strain>
    </source>
</reference>
<accession>A0A450VSA5</accession>